<sequence length="123" mass="14053">LPESMKQWTSPVYAFFEKQPSVTLIQGHHAHEFKCSRHGCNATICRFTDKKDARSIGNMCRHIKACWEEDALCTADSTKDYDEVYEKIMSGILQNSTITTAFECKADSKVMYLTVPHTLSEIR</sequence>
<reference evidence="2" key="2">
    <citation type="submission" date="2015-01" db="EMBL/GenBank/DDBJ databases">
        <title>Evolutionary Origins and Diversification of the Mycorrhizal Mutualists.</title>
        <authorList>
            <consortium name="DOE Joint Genome Institute"/>
            <consortium name="Mycorrhizal Genomics Consortium"/>
            <person name="Kohler A."/>
            <person name="Kuo A."/>
            <person name="Nagy L.G."/>
            <person name="Floudas D."/>
            <person name="Copeland A."/>
            <person name="Barry K.W."/>
            <person name="Cichocki N."/>
            <person name="Veneault-Fourrey C."/>
            <person name="LaButti K."/>
            <person name="Lindquist E.A."/>
            <person name="Lipzen A."/>
            <person name="Lundell T."/>
            <person name="Morin E."/>
            <person name="Murat C."/>
            <person name="Riley R."/>
            <person name="Ohm R."/>
            <person name="Sun H."/>
            <person name="Tunlid A."/>
            <person name="Henrissat B."/>
            <person name="Grigoriev I.V."/>
            <person name="Hibbett D.S."/>
            <person name="Martin F."/>
        </authorList>
    </citation>
    <scope>NUCLEOTIDE SEQUENCE [LARGE SCALE GENOMIC DNA]</scope>
    <source>
        <strain evidence="2">Foug A</strain>
    </source>
</reference>
<dbReference type="HOGENOM" id="CLU_087375_2_0_1"/>
<dbReference type="OrthoDB" id="2677917at2759"/>
<name>A0A0C3E1E2_9AGAM</name>
<reference evidence="1 2" key="1">
    <citation type="submission" date="2014-04" db="EMBL/GenBank/DDBJ databases">
        <authorList>
            <consortium name="DOE Joint Genome Institute"/>
            <person name="Kuo A."/>
            <person name="Kohler A."/>
            <person name="Nagy L.G."/>
            <person name="Floudas D."/>
            <person name="Copeland A."/>
            <person name="Barry K.W."/>
            <person name="Cichocki N."/>
            <person name="Veneault-Fourrey C."/>
            <person name="LaButti K."/>
            <person name="Lindquist E.A."/>
            <person name="Lipzen A."/>
            <person name="Lundell T."/>
            <person name="Morin E."/>
            <person name="Murat C."/>
            <person name="Sun H."/>
            <person name="Tunlid A."/>
            <person name="Henrissat B."/>
            <person name="Grigoriev I.V."/>
            <person name="Hibbett D.S."/>
            <person name="Martin F."/>
            <person name="Nordberg H.P."/>
            <person name="Cantor M.N."/>
            <person name="Hua S.X."/>
        </authorList>
    </citation>
    <scope>NUCLEOTIDE SEQUENCE [LARGE SCALE GENOMIC DNA]</scope>
    <source>
        <strain evidence="1 2">Foug A</strain>
    </source>
</reference>
<organism evidence="1 2">
    <name type="scientific">Scleroderma citrinum Foug A</name>
    <dbReference type="NCBI Taxonomy" id="1036808"/>
    <lineage>
        <taxon>Eukaryota</taxon>
        <taxon>Fungi</taxon>
        <taxon>Dikarya</taxon>
        <taxon>Basidiomycota</taxon>
        <taxon>Agaricomycotina</taxon>
        <taxon>Agaricomycetes</taxon>
        <taxon>Agaricomycetidae</taxon>
        <taxon>Boletales</taxon>
        <taxon>Sclerodermatineae</taxon>
        <taxon>Sclerodermataceae</taxon>
        <taxon>Scleroderma</taxon>
    </lineage>
</organism>
<protein>
    <submittedName>
        <fullName evidence="1">Uncharacterized protein</fullName>
    </submittedName>
</protein>
<evidence type="ECO:0000313" key="1">
    <source>
        <dbReference type="EMBL" id="KIM66590.1"/>
    </source>
</evidence>
<dbReference type="InParanoid" id="A0A0C3E1E2"/>
<dbReference type="STRING" id="1036808.A0A0C3E1E2"/>
<dbReference type="Proteomes" id="UP000053989">
    <property type="component" value="Unassembled WGS sequence"/>
</dbReference>
<dbReference type="AlphaFoldDB" id="A0A0C3E1E2"/>
<accession>A0A0C3E1E2</accession>
<keyword evidence="2" id="KW-1185">Reference proteome</keyword>
<dbReference type="EMBL" id="KN822016">
    <property type="protein sequence ID" value="KIM66590.1"/>
    <property type="molecule type" value="Genomic_DNA"/>
</dbReference>
<feature type="non-terminal residue" evidence="1">
    <location>
        <position position="1"/>
    </location>
</feature>
<gene>
    <name evidence="1" type="ORF">SCLCIDRAFT_109860</name>
</gene>
<proteinExistence type="predicted"/>
<evidence type="ECO:0000313" key="2">
    <source>
        <dbReference type="Proteomes" id="UP000053989"/>
    </source>
</evidence>